<reference evidence="1 2" key="1">
    <citation type="submission" date="2016-10" db="EMBL/GenBank/DDBJ databases">
        <authorList>
            <person name="de Groot N.N."/>
        </authorList>
    </citation>
    <scope>NUCLEOTIDE SEQUENCE [LARGE SCALE GENOMIC DNA]</scope>
    <source>
        <strain evidence="1 2">DSM 29433</strain>
    </source>
</reference>
<dbReference type="Proteomes" id="UP000198926">
    <property type="component" value="Unassembled WGS sequence"/>
</dbReference>
<dbReference type="STRING" id="1123755.SAMN05444714_1192"/>
<keyword evidence="2" id="KW-1185">Reference proteome</keyword>
<protein>
    <submittedName>
        <fullName evidence="1">PAS domain-containing protein</fullName>
    </submittedName>
</protein>
<evidence type="ECO:0000313" key="1">
    <source>
        <dbReference type="EMBL" id="SFS10234.1"/>
    </source>
</evidence>
<sequence>MQSNDETTQKPAPEAIPLDHPHLVALERYWQSLRKTETVPQRIAMNPSAIESVLPHAFILQRVAAGTARFRVAGQRIHDLLKMDPRGMPFSTLFQQQTHDDLRELTEAAFADPAIVGLPLVSDGGVLRPGLSGALLLLPMRDTAGETTRLLGAFVTGDHASRRPRRFRIALDQATRVDPLGPKRPVMTLLNTPPDRIEKGPDTPSRPALKLVVNNG</sequence>
<gene>
    <name evidence="1" type="ORF">SAMN05444714_1192</name>
</gene>
<evidence type="ECO:0000313" key="2">
    <source>
        <dbReference type="Proteomes" id="UP000198926"/>
    </source>
</evidence>
<dbReference type="EMBL" id="FOZM01000001">
    <property type="protein sequence ID" value="SFS10234.1"/>
    <property type="molecule type" value="Genomic_DNA"/>
</dbReference>
<dbReference type="InterPro" id="IPR009922">
    <property type="entry name" value="DUF1457"/>
</dbReference>
<dbReference type="RefSeq" id="WP_090205168.1">
    <property type="nucleotide sequence ID" value="NZ_FOZM01000001.1"/>
</dbReference>
<name>A0A1I6M3J8_9RHOB</name>
<accession>A0A1I6M3J8</accession>
<organism evidence="1 2">
    <name type="scientific">Yoonia litorea</name>
    <dbReference type="NCBI Taxonomy" id="1123755"/>
    <lineage>
        <taxon>Bacteria</taxon>
        <taxon>Pseudomonadati</taxon>
        <taxon>Pseudomonadota</taxon>
        <taxon>Alphaproteobacteria</taxon>
        <taxon>Rhodobacterales</taxon>
        <taxon>Paracoccaceae</taxon>
        <taxon>Yoonia</taxon>
    </lineage>
</organism>
<dbReference type="AlphaFoldDB" id="A0A1I6M3J8"/>
<proteinExistence type="predicted"/>
<dbReference type="Pfam" id="PF07310">
    <property type="entry name" value="PAS_5"/>
    <property type="match status" value="1"/>
</dbReference>
<dbReference type="OrthoDB" id="8478628at2"/>